<evidence type="ECO:0000313" key="3">
    <source>
        <dbReference type="Proteomes" id="UP000078512"/>
    </source>
</evidence>
<dbReference type="AlphaFoldDB" id="A0A197JUD4"/>
<dbReference type="Pfam" id="PF11093">
    <property type="entry name" value="Mitochondr_Som1"/>
    <property type="match status" value="1"/>
</dbReference>
<feature type="compositionally biased region" description="Basic and acidic residues" evidence="1">
    <location>
        <begin position="12"/>
        <end position="29"/>
    </location>
</feature>
<dbReference type="GO" id="GO:0042720">
    <property type="term" value="C:mitochondrial inner membrane peptidase complex"/>
    <property type="evidence" value="ECO:0007669"/>
    <property type="project" value="InterPro"/>
</dbReference>
<name>A0A197JUD4_9FUNG</name>
<protein>
    <submittedName>
        <fullName evidence="2">Uncharacterized protein</fullName>
    </submittedName>
</protein>
<dbReference type="Proteomes" id="UP000078512">
    <property type="component" value="Unassembled WGS sequence"/>
</dbReference>
<dbReference type="EMBL" id="KV442052">
    <property type="protein sequence ID" value="OAQ28046.1"/>
    <property type="molecule type" value="Genomic_DNA"/>
</dbReference>
<dbReference type="OrthoDB" id="3983163at2759"/>
<feature type="compositionally biased region" description="Low complexity" evidence="1">
    <location>
        <begin position="1"/>
        <end position="11"/>
    </location>
</feature>
<evidence type="ECO:0000313" key="2">
    <source>
        <dbReference type="EMBL" id="OAQ28046.1"/>
    </source>
</evidence>
<accession>A0A197JUD4</accession>
<dbReference type="InterPro" id="IPR024645">
    <property type="entry name" value="Mitochondr_Som1"/>
</dbReference>
<organism evidence="2 3">
    <name type="scientific">Linnemannia elongata AG-77</name>
    <dbReference type="NCBI Taxonomy" id="1314771"/>
    <lineage>
        <taxon>Eukaryota</taxon>
        <taxon>Fungi</taxon>
        <taxon>Fungi incertae sedis</taxon>
        <taxon>Mucoromycota</taxon>
        <taxon>Mortierellomycotina</taxon>
        <taxon>Mortierellomycetes</taxon>
        <taxon>Mortierellales</taxon>
        <taxon>Mortierellaceae</taxon>
        <taxon>Linnemannia</taxon>
    </lineage>
</organism>
<gene>
    <name evidence="2" type="ORF">K457DRAFT_139169</name>
</gene>
<sequence>MSQKQQQQDQQHPPHDHFPTRRHEDEFTSKPHSQQQQQQQEQHPECTLYSLVQYECDLSPSNIVCKPIFRLLKKCKGRPTVEVTPLYDPAGNILYG</sequence>
<feature type="region of interest" description="Disordered" evidence="1">
    <location>
        <begin position="1"/>
        <end position="44"/>
    </location>
</feature>
<keyword evidence="3" id="KW-1185">Reference proteome</keyword>
<evidence type="ECO:0000256" key="1">
    <source>
        <dbReference type="SAM" id="MobiDB-lite"/>
    </source>
</evidence>
<proteinExistence type="predicted"/>
<reference evidence="2 3" key="1">
    <citation type="submission" date="2016-05" db="EMBL/GenBank/DDBJ databases">
        <title>Genome sequencing reveals origins of a unique bacterial endosymbiosis in the earliest lineages of terrestrial Fungi.</title>
        <authorList>
            <consortium name="DOE Joint Genome Institute"/>
            <person name="Uehling J."/>
            <person name="Gryganskyi A."/>
            <person name="Hameed K."/>
            <person name="Tschaplinski T."/>
            <person name="Misztal P."/>
            <person name="Wu S."/>
            <person name="Desiro A."/>
            <person name="Vande Pol N."/>
            <person name="Du Z.-Y."/>
            <person name="Zienkiewicz A."/>
            <person name="Zienkiewicz K."/>
            <person name="Morin E."/>
            <person name="Tisserant E."/>
            <person name="Splivallo R."/>
            <person name="Hainaut M."/>
            <person name="Henrissat B."/>
            <person name="Ohm R."/>
            <person name="Kuo A."/>
            <person name="Yan J."/>
            <person name="Lipzen A."/>
            <person name="Nolan M."/>
            <person name="Labutti K."/>
            <person name="Barry K."/>
            <person name="Goldstein A."/>
            <person name="Labbe J."/>
            <person name="Schadt C."/>
            <person name="Tuskan G."/>
            <person name="Grigoriev I."/>
            <person name="Martin F."/>
            <person name="Vilgalys R."/>
            <person name="Bonito G."/>
        </authorList>
    </citation>
    <scope>NUCLEOTIDE SEQUENCE [LARGE SCALE GENOMIC DNA]</scope>
    <source>
        <strain evidence="2 3">AG-77</strain>
    </source>
</reference>